<accession>A0A8S5PPK6</accession>
<reference evidence="2" key="1">
    <citation type="journal article" date="2021" name="Proc. Natl. Acad. Sci. U.S.A.">
        <title>A Catalog of Tens of Thousands of Viruses from Human Metagenomes Reveals Hidden Associations with Chronic Diseases.</title>
        <authorList>
            <person name="Tisza M.J."/>
            <person name="Buck C.B."/>
        </authorList>
    </citation>
    <scope>NUCLEOTIDE SEQUENCE</scope>
    <source>
        <strain evidence="2">CtEg02</strain>
    </source>
</reference>
<protein>
    <submittedName>
        <fullName evidence="2">Putative tail fiber protein</fullName>
    </submittedName>
</protein>
<evidence type="ECO:0000259" key="1">
    <source>
        <dbReference type="Pfam" id="PF21882"/>
    </source>
</evidence>
<proteinExistence type="predicted"/>
<dbReference type="InterPro" id="IPR054075">
    <property type="entry name" value="Gp53-like_C"/>
</dbReference>
<dbReference type="Gene3D" id="2.60.40.3940">
    <property type="match status" value="1"/>
</dbReference>
<organism evidence="2">
    <name type="scientific">Myoviridae sp. ctEg02</name>
    <dbReference type="NCBI Taxonomy" id="2825061"/>
    <lineage>
        <taxon>Viruses</taxon>
        <taxon>Duplodnaviria</taxon>
        <taxon>Heunggongvirae</taxon>
        <taxon>Uroviricota</taxon>
        <taxon>Caudoviricetes</taxon>
    </lineage>
</organism>
<sequence>MPIPSTPSIMPNVLGYAADTVQIPETTPTGQGIPSFRDLFPFITQVDPDAGGVMVERAWMNALFNLLGQHAFFQQSGCVYPWQATLNYIAGSHVKGSDDVEYIALQPSGPDVSGTGAKDPAQQANRAYWVSLASFVSGDFVPDSRRVIAGTGLTGGGPLSADVTLAAKLTDSVSLADSTTAASATAVKAAYDQGTAGVTAANAKLPLSGGTMLGSIQCGNSAQFVVGTQEAPFYQMRARLFGVHSPAGVLCGIMTADAAANYFSIEPTGGAIVNSYCGRPGSAFQHGYFVNINDHPLAATIVGGASGDGWFYRKYSDGFIEQWGMAQTAESGDTIITFPTPFLNGLYNIQLSSVSPAYQDNFYNISMQAYSYSTTSFYVEILNGQTKRLSAPFAWYACGF</sequence>
<name>A0A8S5PPK6_9CAUD</name>
<dbReference type="EMBL" id="BK015482">
    <property type="protein sequence ID" value="DAE09095.1"/>
    <property type="molecule type" value="Genomic_DNA"/>
</dbReference>
<evidence type="ECO:0000313" key="2">
    <source>
        <dbReference type="EMBL" id="DAE09095.1"/>
    </source>
</evidence>
<feature type="domain" description="Putative tail fiber protein gp53-like C-terminal" evidence="1">
    <location>
        <begin position="314"/>
        <end position="399"/>
    </location>
</feature>
<dbReference type="Pfam" id="PF21882">
    <property type="entry name" value="Gp53-like_C"/>
    <property type="match status" value="1"/>
</dbReference>